<dbReference type="Pfam" id="PF04304">
    <property type="entry name" value="DUF454"/>
    <property type="match status" value="1"/>
</dbReference>
<sequence>MKRTLLISLGTVSLILGALGAVLPLLPTVPFLLFSVCCYAKSSKRLHTWLLNTALYKQNLESYVQGKGMTARTKLRIMTAVTLMMALGWIMMSRVPVGRFILLGVWLFHVLYFIFGIRTLPENEGKVPITEAEEEF</sequence>
<dbReference type="EMBL" id="WKPI01000024">
    <property type="protein sequence ID" value="MSC33974.1"/>
    <property type="molecule type" value="Genomic_DNA"/>
</dbReference>
<dbReference type="Proteomes" id="UP000433575">
    <property type="component" value="Unassembled WGS sequence"/>
</dbReference>
<keyword evidence="1" id="KW-1133">Transmembrane helix</keyword>
<comment type="caution">
    <text evidence="2">The sequence shown here is derived from an EMBL/GenBank/DDBJ whole genome shotgun (WGS) entry which is preliminary data.</text>
</comment>
<organism evidence="2 4">
    <name type="scientific">Holdemania massiliensis</name>
    <dbReference type="NCBI Taxonomy" id="1468449"/>
    <lineage>
        <taxon>Bacteria</taxon>
        <taxon>Bacillati</taxon>
        <taxon>Bacillota</taxon>
        <taxon>Erysipelotrichia</taxon>
        <taxon>Erysipelotrichales</taxon>
        <taxon>Erysipelotrichaceae</taxon>
        <taxon>Holdemania</taxon>
    </lineage>
</organism>
<dbReference type="Proteomes" id="UP000480929">
    <property type="component" value="Unassembled WGS sequence"/>
</dbReference>
<proteinExistence type="predicted"/>
<dbReference type="EMBL" id="WKPJ01000022">
    <property type="protein sequence ID" value="MSA90244.1"/>
    <property type="molecule type" value="Genomic_DNA"/>
</dbReference>
<dbReference type="GO" id="GO:0005886">
    <property type="term" value="C:plasma membrane"/>
    <property type="evidence" value="ECO:0007669"/>
    <property type="project" value="TreeGrafter"/>
</dbReference>
<evidence type="ECO:0000313" key="5">
    <source>
        <dbReference type="Proteomes" id="UP000480929"/>
    </source>
</evidence>
<dbReference type="PANTHER" id="PTHR35813:SF1">
    <property type="entry name" value="INNER MEMBRANE PROTEIN YBAN"/>
    <property type="match status" value="1"/>
</dbReference>
<dbReference type="AlphaFoldDB" id="A0A6N7S8L5"/>
<keyword evidence="5" id="KW-1185">Reference proteome</keyword>
<keyword evidence="1" id="KW-0472">Membrane</keyword>
<evidence type="ECO:0000256" key="1">
    <source>
        <dbReference type="SAM" id="Phobius"/>
    </source>
</evidence>
<name>A0A6N7S8L5_9FIRM</name>
<gene>
    <name evidence="3" type="ORF">GKD88_12675</name>
    <name evidence="2" type="ORF">GKE08_13005</name>
</gene>
<feature type="transmembrane region" description="Helical" evidence="1">
    <location>
        <begin position="75"/>
        <end position="93"/>
    </location>
</feature>
<reference evidence="4 5" key="1">
    <citation type="journal article" date="2019" name="Nat. Med.">
        <title>A library of human gut bacterial isolates paired with longitudinal multiomics data enables mechanistic microbiome research.</title>
        <authorList>
            <person name="Poyet M."/>
            <person name="Groussin M."/>
            <person name="Gibbons S.M."/>
            <person name="Avila-Pacheco J."/>
            <person name="Jiang X."/>
            <person name="Kearney S.M."/>
            <person name="Perrotta A.R."/>
            <person name="Berdy B."/>
            <person name="Zhao S."/>
            <person name="Lieberman T.D."/>
            <person name="Swanson P.K."/>
            <person name="Smith M."/>
            <person name="Roesemann S."/>
            <person name="Alexander J.E."/>
            <person name="Rich S.A."/>
            <person name="Livny J."/>
            <person name="Vlamakis H."/>
            <person name="Clish C."/>
            <person name="Bullock K."/>
            <person name="Deik A."/>
            <person name="Scott J."/>
            <person name="Pierce K.A."/>
            <person name="Xavier R.J."/>
            <person name="Alm E.J."/>
        </authorList>
    </citation>
    <scope>NUCLEOTIDE SEQUENCE [LARGE SCALE GENOMIC DNA]</scope>
    <source>
        <strain evidence="2 4">BIOML-A4</strain>
        <strain evidence="3 5">BIOML-A5</strain>
    </source>
</reference>
<dbReference type="PANTHER" id="PTHR35813">
    <property type="entry name" value="INNER MEMBRANE PROTEIN YBAN"/>
    <property type="match status" value="1"/>
</dbReference>
<evidence type="ECO:0000313" key="3">
    <source>
        <dbReference type="EMBL" id="MSC33974.1"/>
    </source>
</evidence>
<dbReference type="InterPro" id="IPR007401">
    <property type="entry name" value="DUF454"/>
</dbReference>
<dbReference type="OrthoDB" id="5690292at2"/>
<evidence type="ECO:0000313" key="2">
    <source>
        <dbReference type="EMBL" id="MSA90244.1"/>
    </source>
</evidence>
<dbReference type="PIRSF" id="PIRSF016789">
    <property type="entry name" value="DUF454"/>
    <property type="match status" value="1"/>
</dbReference>
<feature type="transmembrane region" description="Helical" evidence="1">
    <location>
        <begin position="100"/>
        <end position="117"/>
    </location>
</feature>
<keyword evidence="1" id="KW-0812">Transmembrane</keyword>
<dbReference type="RefSeq" id="WP_154239438.1">
    <property type="nucleotide sequence ID" value="NZ_CALJPI010000258.1"/>
</dbReference>
<protein>
    <submittedName>
        <fullName evidence="2">DUF454 family protein</fullName>
    </submittedName>
</protein>
<evidence type="ECO:0000313" key="4">
    <source>
        <dbReference type="Proteomes" id="UP000433575"/>
    </source>
</evidence>
<accession>A0A6N7S8L5</accession>